<organism evidence="1 2">
    <name type="scientific">Lapidilactobacillus gannanensis</name>
    <dbReference type="NCBI Taxonomy" id="2486002"/>
    <lineage>
        <taxon>Bacteria</taxon>
        <taxon>Bacillati</taxon>
        <taxon>Bacillota</taxon>
        <taxon>Bacilli</taxon>
        <taxon>Lactobacillales</taxon>
        <taxon>Lactobacillaceae</taxon>
        <taxon>Lapidilactobacillus</taxon>
    </lineage>
</organism>
<dbReference type="EMBL" id="JBHTOH010000077">
    <property type="protein sequence ID" value="MFD1411467.1"/>
    <property type="molecule type" value="Genomic_DNA"/>
</dbReference>
<gene>
    <name evidence="1" type="ORF">ACFQ4R_07715</name>
</gene>
<name>A0ABW4BR55_9LACO</name>
<dbReference type="Proteomes" id="UP001597191">
    <property type="component" value="Unassembled WGS sequence"/>
</dbReference>
<evidence type="ECO:0000313" key="1">
    <source>
        <dbReference type="EMBL" id="MFD1411467.1"/>
    </source>
</evidence>
<accession>A0ABW4BR55</accession>
<comment type="caution">
    <text evidence="1">The sequence shown here is derived from an EMBL/GenBank/DDBJ whole genome shotgun (WGS) entry which is preliminary data.</text>
</comment>
<keyword evidence="2" id="KW-1185">Reference proteome</keyword>
<protein>
    <submittedName>
        <fullName evidence="1">Uncharacterized protein</fullName>
    </submittedName>
</protein>
<dbReference type="RefSeq" id="WP_125651112.1">
    <property type="nucleotide sequence ID" value="NZ_JBHTOH010000077.1"/>
</dbReference>
<reference evidence="2" key="1">
    <citation type="journal article" date="2019" name="Int. J. Syst. Evol. Microbiol.">
        <title>The Global Catalogue of Microorganisms (GCM) 10K type strain sequencing project: providing services to taxonomists for standard genome sequencing and annotation.</title>
        <authorList>
            <consortium name="The Broad Institute Genomics Platform"/>
            <consortium name="The Broad Institute Genome Sequencing Center for Infectious Disease"/>
            <person name="Wu L."/>
            <person name="Ma J."/>
        </authorList>
    </citation>
    <scope>NUCLEOTIDE SEQUENCE [LARGE SCALE GENOMIC DNA]</scope>
    <source>
        <strain evidence="2">CCM 8937</strain>
    </source>
</reference>
<evidence type="ECO:0000313" key="2">
    <source>
        <dbReference type="Proteomes" id="UP001597191"/>
    </source>
</evidence>
<sequence length="92" mass="10651">MIKVKKVAMLPDLFIAVTYDNGEQRYFRSKSNEMVVNSLNGKAHNHLGLSQMTPGFYWIGEQPQVENDRYFTINGQRYDGDDIYVTGLKHLH</sequence>
<proteinExistence type="predicted"/>